<feature type="region of interest" description="Disordered" evidence="2">
    <location>
        <begin position="1"/>
        <end position="68"/>
    </location>
</feature>
<feature type="compositionally biased region" description="Basic and acidic residues" evidence="2">
    <location>
        <begin position="202"/>
        <end position="214"/>
    </location>
</feature>
<feature type="compositionally biased region" description="Pro residues" evidence="2">
    <location>
        <begin position="120"/>
        <end position="136"/>
    </location>
</feature>
<feature type="domain" description="Remorin C-terminal" evidence="3">
    <location>
        <begin position="319"/>
        <end position="417"/>
    </location>
</feature>
<feature type="compositionally biased region" description="Low complexity" evidence="2">
    <location>
        <begin position="37"/>
        <end position="49"/>
    </location>
</feature>
<feature type="region of interest" description="Disordered" evidence="2">
    <location>
        <begin position="387"/>
        <end position="420"/>
    </location>
</feature>
<evidence type="ECO:0000256" key="2">
    <source>
        <dbReference type="SAM" id="MobiDB-lite"/>
    </source>
</evidence>
<feature type="region of interest" description="Disordered" evidence="2">
    <location>
        <begin position="305"/>
        <end position="331"/>
    </location>
</feature>
<reference evidence="5" key="1">
    <citation type="submission" date="2025-08" db="UniProtKB">
        <authorList>
            <consortium name="RefSeq"/>
        </authorList>
    </citation>
    <scope>IDENTIFICATION</scope>
    <source>
        <tissue evidence="5">Leaf</tissue>
    </source>
</reference>
<evidence type="ECO:0000313" key="4">
    <source>
        <dbReference type="Proteomes" id="UP000504610"/>
    </source>
</evidence>
<keyword evidence="4" id="KW-1185">Reference proteome</keyword>
<feature type="compositionally biased region" description="Low complexity" evidence="2">
    <location>
        <begin position="1"/>
        <end position="16"/>
    </location>
</feature>
<feature type="compositionally biased region" description="Polar residues" evidence="2">
    <location>
        <begin position="99"/>
        <end position="108"/>
    </location>
</feature>
<accession>A0A9W3CVH9</accession>
<feature type="region of interest" description="Disordered" evidence="2">
    <location>
        <begin position="99"/>
        <end position="138"/>
    </location>
</feature>
<dbReference type="KEGG" id="rsz:130505039"/>
<evidence type="ECO:0000256" key="1">
    <source>
        <dbReference type="ARBA" id="ARBA00005711"/>
    </source>
</evidence>
<feature type="compositionally biased region" description="Low complexity" evidence="2">
    <location>
        <begin position="319"/>
        <end position="331"/>
    </location>
</feature>
<dbReference type="RefSeq" id="XP_056855625.1">
    <property type="nucleotide sequence ID" value="XM_056999645.1"/>
</dbReference>
<name>A0A9W3CVH9_RAPSA</name>
<feature type="region of interest" description="Disordered" evidence="2">
    <location>
        <begin position="198"/>
        <end position="226"/>
    </location>
</feature>
<feature type="compositionally biased region" description="Polar residues" evidence="2">
    <location>
        <begin position="50"/>
        <end position="68"/>
    </location>
</feature>
<dbReference type="GeneID" id="130505039"/>
<organism evidence="4 5">
    <name type="scientific">Raphanus sativus</name>
    <name type="common">Radish</name>
    <name type="synonym">Raphanus raphanistrum var. sativus</name>
    <dbReference type="NCBI Taxonomy" id="3726"/>
    <lineage>
        <taxon>Eukaryota</taxon>
        <taxon>Viridiplantae</taxon>
        <taxon>Streptophyta</taxon>
        <taxon>Embryophyta</taxon>
        <taxon>Tracheophyta</taxon>
        <taxon>Spermatophyta</taxon>
        <taxon>Magnoliopsida</taxon>
        <taxon>eudicotyledons</taxon>
        <taxon>Gunneridae</taxon>
        <taxon>Pentapetalae</taxon>
        <taxon>rosids</taxon>
        <taxon>malvids</taxon>
        <taxon>Brassicales</taxon>
        <taxon>Brassicaceae</taxon>
        <taxon>Brassiceae</taxon>
        <taxon>Raphanus</taxon>
    </lineage>
</organism>
<sequence length="456" mass="49825">MRKTSLSSNSFGGFLSPGAAPNYSDNKGWSSERVPHHPSSSSTACSTPTVNNNNGPRRHLGSSSALTTPFYSGRAIPSKWEDAERWICSPVAAGVCANTPPSASSQFSDQRRQKSKSGPIVPPPTLLPPHPHPPTYSPRLLTMRALEAAAAPRGLMVSGSPFSTGVLEADRVFRGSVGGGHGHSRSWIDLMSEESSSLCSKTDTEEKAEDRKETTAAQSPVVSRRDIATQMSPEEMSPSNNNDQSTPQELLLSPPLVVSVIEPLPPPPPCRGGGGGEVREVKMDKGAKMIKRPKRRVMSSRIIMRREQPEVEEEDNSEEASASSSSWDISEPAMSLSKLQREEAKIAAWENLQKAKAEAAIRKLEVKLEKKKSASMDKILNKLQSAKLKAQEMRRSSVSSDHQQQQQEQQEQQQVSRNSVKITHLVRRHTTFMTPFMACFAPRVDCSRKSPSPAAL</sequence>
<dbReference type="Pfam" id="PF03763">
    <property type="entry name" value="Remorin_C"/>
    <property type="match status" value="1"/>
</dbReference>
<dbReference type="PANTHER" id="PTHR31471">
    <property type="entry name" value="OS02G0116800 PROTEIN"/>
    <property type="match status" value="1"/>
</dbReference>
<comment type="similarity">
    <text evidence="1">Belongs to the remorin family.</text>
</comment>
<dbReference type="OrthoDB" id="648416at2759"/>
<dbReference type="InterPro" id="IPR005516">
    <property type="entry name" value="Remorin_C"/>
</dbReference>
<feature type="compositionally biased region" description="Low complexity" evidence="2">
    <location>
        <begin position="403"/>
        <end position="414"/>
    </location>
</feature>
<dbReference type="AlphaFoldDB" id="A0A9W3CVH9"/>
<evidence type="ECO:0000259" key="3">
    <source>
        <dbReference type="Pfam" id="PF03763"/>
    </source>
</evidence>
<evidence type="ECO:0000313" key="5">
    <source>
        <dbReference type="RefSeq" id="XP_056855625.1"/>
    </source>
</evidence>
<dbReference type="PANTHER" id="PTHR31471:SF2">
    <property type="entry name" value="REMORIN FAMILY PROTEIN"/>
    <property type="match status" value="1"/>
</dbReference>
<protein>
    <submittedName>
        <fullName evidence="5">Uncharacterized protein LOC130505039</fullName>
    </submittedName>
</protein>
<dbReference type="Proteomes" id="UP000504610">
    <property type="component" value="Unplaced"/>
</dbReference>
<gene>
    <name evidence="5" type="primary">LOC130505039</name>
</gene>
<proteinExistence type="inferred from homology"/>